<dbReference type="EMBL" id="CP158253">
    <property type="protein sequence ID" value="XDJ45340.1"/>
    <property type="molecule type" value="Genomic_DNA"/>
</dbReference>
<name>A0AB39CTU9_9BURK</name>
<accession>A0AB39CTU9</accession>
<dbReference type="RefSeq" id="WP_368647919.1">
    <property type="nucleotide sequence ID" value="NZ_CP158253.1"/>
</dbReference>
<proteinExistence type="predicted"/>
<organism evidence="1">
    <name type="scientific">Castellaniella ginsengisoli</name>
    <dbReference type="NCBI Taxonomy" id="546114"/>
    <lineage>
        <taxon>Bacteria</taxon>
        <taxon>Pseudomonadati</taxon>
        <taxon>Pseudomonadota</taxon>
        <taxon>Betaproteobacteria</taxon>
        <taxon>Burkholderiales</taxon>
        <taxon>Alcaligenaceae</taxon>
        <taxon>Castellaniella</taxon>
    </lineage>
</organism>
<protein>
    <submittedName>
        <fullName evidence="1">Uncharacterized protein</fullName>
    </submittedName>
</protein>
<sequence length="91" mass="9984">MADPHWYVMSRIGLLTLCADEADARESAGRFDKEWPDAAPHRAVQLVAVEDMDALLAERDRMRDALASIIDIAPRPAVIEIARAAIAQEGS</sequence>
<evidence type="ECO:0000313" key="1">
    <source>
        <dbReference type="EMBL" id="XDJ45340.1"/>
    </source>
</evidence>
<dbReference type="AlphaFoldDB" id="A0AB39CTU9"/>
<gene>
    <name evidence="1" type="ORF">ABRZ02_03380</name>
</gene>
<reference evidence="1" key="1">
    <citation type="submission" date="2024-05" db="EMBL/GenBank/DDBJ databases">
        <authorList>
            <person name="Luo Y.-C."/>
            <person name="Nicholds J."/>
            <person name="Mortimer T."/>
            <person name="Maboni G."/>
        </authorList>
    </citation>
    <scope>NUCLEOTIDE SEQUENCE</scope>
    <source>
        <strain evidence="1">153271</strain>
    </source>
</reference>